<dbReference type="SUPFAM" id="SSF56091">
    <property type="entry name" value="DNA ligase/mRNA capping enzyme, catalytic domain"/>
    <property type="match status" value="1"/>
</dbReference>
<dbReference type="InterPro" id="IPR047857">
    <property type="entry name" value="Snurportin1_C"/>
</dbReference>
<evidence type="ECO:0000313" key="3">
    <source>
        <dbReference type="Proteomes" id="UP000313359"/>
    </source>
</evidence>
<reference evidence="2" key="1">
    <citation type="journal article" date="2018" name="Genome Biol. Evol.">
        <title>Genomics and development of Lentinus tigrinus, a white-rot wood-decaying mushroom with dimorphic fruiting bodies.</title>
        <authorList>
            <person name="Wu B."/>
            <person name="Xu Z."/>
            <person name="Knudson A."/>
            <person name="Carlson A."/>
            <person name="Chen N."/>
            <person name="Kovaka S."/>
            <person name="LaButti K."/>
            <person name="Lipzen A."/>
            <person name="Pennachio C."/>
            <person name="Riley R."/>
            <person name="Schakwitz W."/>
            <person name="Umezawa K."/>
            <person name="Ohm R.A."/>
            <person name="Grigoriev I.V."/>
            <person name="Nagy L.G."/>
            <person name="Gibbons J."/>
            <person name="Hibbett D."/>
        </authorList>
    </citation>
    <scope>NUCLEOTIDE SEQUENCE [LARGE SCALE GENOMIC DNA]</scope>
    <source>
        <strain evidence="2">ALCF2SS1-6</strain>
    </source>
</reference>
<protein>
    <recommendedName>
        <fullName evidence="1">Snurportin-1 m3G cap-binding domain-containing protein</fullName>
    </recommendedName>
</protein>
<dbReference type="STRING" id="1328759.A0A5C2RQH9"/>
<evidence type="ECO:0000313" key="2">
    <source>
        <dbReference type="EMBL" id="RPD53430.1"/>
    </source>
</evidence>
<accession>A0A5C2RQH9</accession>
<dbReference type="AlphaFoldDB" id="A0A5C2RQH9"/>
<dbReference type="Pfam" id="PF21974">
    <property type="entry name" value="SPN1_m3Gcap_bd"/>
    <property type="match status" value="1"/>
</dbReference>
<evidence type="ECO:0000259" key="1">
    <source>
        <dbReference type="Pfam" id="PF21974"/>
    </source>
</evidence>
<dbReference type="OrthoDB" id="10003593at2759"/>
<keyword evidence="3" id="KW-1185">Reference proteome</keyword>
<sequence>MNFPSTLPPQTVLDCILDDNWRDNRILHVLDVISWKGQDLADCKTPSRSVRIDCMTTNPPPNELSARRFWWCNTGVSELDSFPQPLANAAPSTAQSP</sequence>
<dbReference type="Proteomes" id="UP000313359">
    <property type="component" value="Unassembled WGS sequence"/>
</dbReference>
<name>A0A5C2RQH9_9APHY</name>
<dbReference type="Gene3D" id="3.30.470.30">
    <property type="entry name" value="DNA ligase/mRNA capping enzyme"/>
    <property type="match status" value="1"/>
</dbReference>
<organism evidence="2 3">
    <name type="scientific">Lentinus tigrinus ALCF2SS1-6</name>
    <dbReference type="NCBI Taxonomy" id="1328759"/>
    <lineage>
        <taxon>Eukaryota</taxon>
        <taxon>Fungi</taxon>
        <taxon>Dikarya</taxon>
        <taxon>Basidiomycota</taxon>
        <taxon>Agaricomycotina</taxon>
        <taxon>Agaricomycetes</taxon>
        <taxon>Polyporales</taxon>
        <taxon>Polyporaceae</taxon>
        <taxon>Lentinus</taxon>
    </lineage>
</organism>
<feature type="domain" description="Snurportin-1 m3G cap-binding" evidence="1">
    <location>
        <begin position="10"/>
        <end position="50"/>
    </location>
</feature>
<proteinExistence type="predicted"/>
<dbReference type="EMBL" id="ML122322">
    <property type="protein sequence ID" value="RPD53430.1"/>
    <property type="molecule type" value="Genomic_DNA"/>
</dbReference>
<gene>
    <name evidence="2" type="ORF">L227DRAFT_581354</name>
</gene>